<proteinExistence type="predicted"/>
<dbReference type="EnsemblProtists" id="PYU1_T001403">
    <property type="protein sequence ID" value="PYU1_T001403"/>
    <property type="gene ID" value="PYU1_G001403"/>
</dbReference>
<reference evidence="3" key="2">
    <citation type="submission" date="2010-04" db="EMBL/GenBank/DDBJ databases">
        <authorList>
            <person name="Buell R."/>
            <person name="Hamilton J."/>
            <person name="Hostetler J."/>
        </authorList>
    </citation>
    <scope>NUCLEOTIDE SEQUENCE [LARGE SCALE GENOMIC DNA]</scope>
    <source>
        <strain evidence="3">DAOM:BR144</strain>
    </source>
</reference>
<evidence type="ECO:0000313" key="2">
    <source>
        <dbReference type="EnsemblProtists" id="PYU1_T001403"/>
    </source>
</evidence>
<organism evidence="2 3">
    <name type="scientific">Globisporangium ultimum (strain ATCC 200006 / CBS 805.95 / DAOM BR144)</name>
    <name type="common">Pythium ultimum</name>
    <dbReference type="NCBI Taxonomy" id="431595"/>
    <lineage>
        <taxon>Eukaryota</taxon>
        <taxon>Sar</taxon>
        <taxon>Stramenopiles</taxon>
        <taxon>Oomycota</taxon>
        <taxon>Peronosporomycetes</taxon>
        <taxon>Pythiales</taxon>
        <taxon>Pythiaceae</taxon>
        <taxon>Globisporangium</taxon>
    </lineage>
</organism>
<evidence type="ECO:0000256" key="1">
    <source>
        <dbReference type="SAM" id="MobiDB-lite"/>
    </source>
</evidence>
<dbReference type="Proteomes" id="UP000019132">
    <property type="component" value="Unassembled WGS sequence"/>
</dbReference>
<dbReference type="PANTHER" id="PTHR35796:SF3">
    <property type="entry name" value="BHLH DOMAIN-CONTAINING PROTEIN"/>
    <property type="match status" value="1"/>
</dbReference>
<protein>
    <recommendedName>
        <fullName evidence="4">M96 mating-specific protein family</fullName>
    </recommendedName>
</protein>
<accession>K3W8W2</accession>
<dbReference type="InParanoid" id="K3W8W2"/>
<dbReference type="PANTHER" id="PTHR35796">
    <property type="entry name" value="HYPOTHETICAL CYTOSOLIC PROTEIN"/>
    <property type="match status" value="1"/>
</dbReference>
<dbReference type="EMBL" id="GL376626">
    <property type="status" value="NOT_ANNOTATED_CDS"/>
    <property type="molecule type" value="Genomic_DNA"/>
</dbReference>
<sequence>MDNCAVADGDGAEFDALRAFLSEFDTPRALGDGSPLRSHDGSAQVAQEEESERPVHDELVAVEEEALDSTHNSSHNTKDETLIESLSPSTAIPTTALIGHASRANSNAFTAVTAKWGKPATVKKQAKPNSNKAREARREELVYLRRKVSELERQLALTKKLIVSERLEGRVNMPASTLRDANTLRGAGQNGQEPQSAWRIIVEYQQEERTRSERENIRLKLLLENQLKIARSLENFLAKKVRPKEEVEKTVHGQMEHHVDPPAPTLSDAAIFDELLAGIESSYSQIDTIFETSRVQQEVTSHIDAQMETDHLGNAVCVKVFANKLLPFDLLATGKAVWHHYVFAKDRLPDRIYKHSIRHHVDATHDTMVENFNFAVKLNHKSAQYNAKQVLRRFVEEDRIVILINALNSQTQFNACASGVRFLEKGFIVMKRPQAHSPSVNETYTLIQTCFVDTPVFTDAVANMNSRKIEAIIDFVINSIAMNLSCSHQMIENVLLERATKTTEDYCC</sequence>
<dbReference type="VEuPathDB" id="FungiDB:PYU1_G001403"/>
<feature type="region of interest" description="Disordered" evidence="1">
    <location>
        <begin position="28"/>
        <end position="55"/>
    </location>
</feature>
<reference evidence="3" key="1">
    <citation type="journal article" date="2010" name="Genome Biol.">
        <title>Genome sequence of the necrotrophic plant pathogen Pythium ultimum reveals original pathogenicity mechanisms and effector repertoire.</title>
        <authorList>
            <person name="Levesque C.A."/>
            <person name="Brouwer H."/>
            <person name="Cano L."/>
            <person name="Hamilton J.P."/>
            <person name="Holt C."/>
            <person name="Huitema E."/>
            <person name="Raffaele S."/>
            <person name="Robideau G.P."/>
            <person name="Thines M."/>
            <person name="Win J."/>
            <person name="Zerillo M.M."/>
            <person name="Beakes G.W."/>
            <person name="Boore J.L."/>
            <person name="Busam D."/>
            <person name="Dumas B."/>
            <person name="Ferriera S."/>
            <person name="Fuerstenberg S.I."/>
            <person name="Gachon C.M."/>
            <person name="Gaulin E."/>
            <person name="Govers F."/>
            <person name="Grenville-Briggs L."/>
            <person name="Horner N."/>
            <person name="Hostetler J."/>
            <person name="Jiang R.H."/>
            <person name="Johnson J."/>
            <person name="Krajaejun T."/>
            <person name="Lin H."/>
            <person name="Meijer H.J."/>
            <person name="Moore B."/>
            <person name="Morris P."/>
            <person name="Phuntmart V."/>
            <person name="Puiu D."/>
            <person name="Shetty J."/>
            <person name="Stajich J.E."/>
            <person name="Tripathy S."/>
            <person name="Wawra S."/>
            <person name="van West P."/>
            <person name="Whitty B.R."/>
            <person name="Coutinho P.M."/>
            <person name="Henrissat B."/>
            <person name="Martin F."/>
            <person name="Thomas P.D."/>
            <person name="Tyler B.M."/>
            <person name="De Vries R.P."/>
            <person name="Kamoun S."/>
            <person name="Yandell M."/>
            <person name="Tisserat N."/>
            <person name="Buell C.R."/>
        </authorList>
    </citation>
    <scope>NUCLEOTIDE SEQUENCE</scope>
    <source>
        <strain evidence="3">DAOM:BR144</strain>
    </source>
</reference>
<name>K3W8W2_GLOUD</name>
<dbReference type="AlphaFoldDB" id="K3W8W2"/>
<reference evidence="2" key="3">
    <citation type="submission" date="2015-02" db="UniProtKB">
        <authorList>
            <consortium name="EnsemblProtists"/>
        </authorList>
    </citation>
    <scope>IDENTIFICATION</scope>
    <source>
        <strain evidence="2">DAOM BR144</strain>
    </source>
</reference>
<keyword evidence="3" id="KW-1185">Reference proteome</keyword>
<dbReference type="HOGENOM" id="CLU_027764_2_1_1"/>
<evidence type="ECO:0008006" key="4">
    <source>
        <dbReference type="Google" id="ProtNLM"/>
    </source>
</evidence>
<evidence type="ECO:0000313" key="3">
    <source>
        <dbReference type="Proteomes" id="UP000019132"/>
    </source>
</evidence>